<feature type="domain" description="EF-hand" evidence="13">
    <location>
        <begin position="1345"/>
        <end position="1375"/>
    </location>
</feature>
<evidence type="ECO:0000256" key="2">
    <source>
        <dbReference type="ARBA" id="ARBA00022527"/>
    </source>
</evidence>
<feature type="domain" description="EF-hand" evidence="13">
    <location>
        <begin position="1676"/>
        <end position="1711"/>
    </location>
</feature>
<dbReference type="SMART" id="SM00220">
    <property type="entry name" value="S_TKc"/>
    <property type="match status" value="2"/>
</dbReference>
<evidence type="ECO:0000256" key="7">
    <source>
        <dbReference type="ARBA" id="ARBA00022840"/>
    </source>
</evidence>
<dbReference type="SUPFAM" id="SSF56112">
    <property type="entry name" value="Protein kinase-like (PK-like)"/>
    <property type="match status" value="2"/>
</dbReference>
<dbReference type="Pfam" id="PF00069">
    <property type="entry name" value="Pkinase"/>
    <property type="match status" value="2"/>
</dbReference>
<feature type="domain" description="EF-hand" evidence="13">
    <location>
        <begin position="1236"/>
        <end position="1271"/>
    </location>
</feature>
<dbReference type="InterPro" id="IPR008271">
    <property type="entry name" value="Ser/Thr_kinase_AS"/>
</dbReference>
<comment type="cofactor">
    <cofactor evidence="1">
        <name>Mg(2+)</name>
        <dbReference type="ChEBI" id="CHEBI:18420"/>
    </cofactor>
</comment>
<dbReference type="InterPro" id="IPR002048">
    <property type="entry name" value="EF_hand_dom"/>
</dbReference>
<evidence type="ECO:0000313" key="14">
    <source>
        <dbReference type="EMBL" id="CAK9051291.1"/>
    </source>
</evidence>
<reference evidence="14 15" key="1">
    <citation type="submission" date="2024-02" db="EMBL/GenBank/DDBJ databases">
        <authorList>
            <person name="Chen Y."/>
            <person name="Shah S."/>
            <person name="Dougan E. K."/>
            <person name="Thang M."/>
            <person name="Chan C."/>
        </authorList>
    </citation>
    <scope>NUCLEOTIDE SEQUENCE [LARGE SCALE GENOMIC DNA]</scope>
</reference>
<feature type="region of interest" description="Disordered" evidence="11">
    <location>
        <begin position="1394"/>
        <end position="1430"/>
    </location>
</feature>
<dbReference type="PANTHER" id="PTHR24349">
    <property type="entry name" value="SERINE/THREONINE-PROTEIN KINASE"/>
    <property type="match status" value="1"/>
</dbReference>
<comment type="caution">
    <text evidence="14">The sequence shown here is derived from an EMBL/GenBank/DDBJ whole genome shotgun (WGS) entry which is preliminary data.</text>
</comment>
<keyword evidence="2" id="KW-0723">Serine/threonine-protein kinase</keyword>
<organism evidence="14 15">
    <name type="scientific">Durusdinium trenchii</name>
    <dbReference type="NCBI Taxonomy" id="1381693"/>
    <lineage>
        <taxon>Eukaryota</taxon>
        <taxon>Sar</taxon>
        <taxon>Alveolata</taxon>
        <taxon>Dinophyceae</taxon>
        <taxon>Suessiales</taxon>
        <taxon>Symbiodiniaceae</taxon>
        <taxon>Durusdinium</taxon>
    </lineage>
</organism>
<feature type="domain" description="EF-hand" evidence="13">
    <location>
        <begin position="1566"/>
        <end position="1601"/>
    </location>
</feature>
<keyword evidence="5 14" id="KW-0418">Kinase</keyword>
<dbReference type="Gene3D" id="1.10.238.10">
    <property type="entry name" value="EF-hand"/>
    <property type="match status" value="4"/>
</dbReference>
<feature type="domain" description="EF-hand" evidence="13">
    <location>
        <begin position="1307"/>
        <end position="1342"/>
    </location>
</feature>
<dbReference type="GO" id="GO:0016301">
    <property type="term" value="F:kinase activity"/>
    <property type="evidence" value="ECO:0007669"/>
    <property type="project" value="UniProtKB-KW"/>
</dbReference>
<dbReference type="InterPro" id="IPR011009">
    <property type="entry name" value="Kinase-like_dom_sf"/>
</dbReference>
<evidence type="ECO:0000256" key="3">
    <source>
        <dbReference type="ARBA" id="ARBA00022679"/>
    </source>
</evidence>
<dbReference type="PROSITE" id="PS00018">
    <property type="entry name" value="EF_HAND_1"/>
    <property type="match status" value="4"/>
</dbReference>
<evidence type="ECO:0000256" key="5">
    <source>
        <dbReference type="ARBA" id="ARBA00022777"/>
    </source>
</evidence>
<dbReference type="InterPro" id="IPR000719">
    <property type="entry name" value="Prot_kinase_dom"/>
</dbReference>
<keyword evidence="15" id="KW-1185">Reference proteome</keyword>
<dbReference type="CDD" id="cd05117">
    <property type="entry name" value="STKc_CAMK"/>
    <property type="match status" value="1"/>
</dbReference>
<evidence type="ECO:0000313" key="15">
    <source>
        <dbReference type="Proteomes" id="UP001642464"/>
    </source>
</evidence>
<proteinExistence type="inferred from homology"/>
<dbReference type="Proteomes" id="UP001642464">
    <property type="component" value="Unassembled WGS sequence"/>
</dbReference>
<evidence type="ECO:0000256" key="10">
    <source>
        <dbReference type="SAM" id="Coils"/>
    </source>
</evidence>
<feature type="region of interest" description="Disordered" evidence="11">
    <location>
        <begin position="1801"/>
        <end position="1821"/>
    </location>
</feature>
<evidence type="ECO:0000259" key="12">
    <source>
        <dbReference type="PROSITE" id="PS50011"/>
    </source>
</evidence>
<name>A0ABP0MJE6_9DINO</name>
<dbReference type="CDD" id="cd00051">
    <property type="entry name" value="EFh"/>
    <property type="match status" value="2"/>
</dbReference>
<evidence type="ECO:0000256" key="4">
    <source>
        <dbReference type="ARBA" id="ARBA00022741"/>
    </source>
</evidence>
<dbReference type="InterPro" id="IPR050205">
    <property type="entry name" value="CDPK_Ser/Thr_kinases"/>
</dbReference>
<dbReference type="InterPro" id="IPR017441">
    <property type="entry name" value="Protein_kinase_ATP_BS"/>
</dbReference>
<feature type="domain" description="Protein kinase" evidence="12">
    <location>
        <begin position="668"/>
        <end position="939"/>
    </location>
</feature>
<dbReference type="InterPro" id="IPR018247">
    <property type="entry name" value="EF_Hand_1_Ca_BS"/>
</dbReference>
<dbReference type="PROSITE" id="PS00108">
    <property type="entry name" value="PROTEIN_KINASE_ST"/>
    <property type="match status" value="2"/>
</dbReference>
<evidence type="ECO:0000256" key="11">
    <source>
        <dbReference type="SAM" id="MobiDB-lite"/>
    </source>
</evidence>
<feature type="domain" description="Protein kinase" evidence="12">
    <location>
        <begin position="940"/>
        <end position="1194"/>
    </location>
</feature>
<comment type="similarity">
    <text evidence="8">Belongs to the protein kinase superfamily. Ser/Thr protein kinase family. CDPK subfamily.</text>
</comment>
<sequence>MRAGSGQTARSGPSGPVAMLHQWWWKLIAALKLFFSTIFMPLDPAEKGSTSQNRAGGPPTGPGSNVRRINPGGSSHTQFGSGGDDDNDFMRRGRFRDNRSVIQSTEDLKHFEVVRMVRTLGQKMEDRQLVLLSRRMDSMLRSEAGSGADIFAKIKTMINDMITSMQENLQAEATKKQYCDAEMGKAKDKKATKESDLDTVSTRLDAAASKSASLKKQVAALKSQLAVLAETQANMTQLRQEEKELFAKKEPETETGMEGVKSALRTLRDFYRSSGLEVTSGERKGTAGGVIGRLEDVEADMAMSLSQMRSAEKSAETNFEKDMQDMKLEKVQKEKDISYKSSEAQRLDSELNSLNSDQESLQTEMGALMDFLKSLEAECLVTPESFAEKQAKKQQEIAGLKEALSALDATAETSALLQRHERVRRASVRSLNEGGAMAGPRAVPRCGAPPWLHEVEGGEGFRSGARCSAPVQRLFPIHPSVARAISPSSWPMDGELGASYAARSVNSASWAAAPRARCFRALSHGLRGLARAQVIVDAGLPAEVDVVSLVRRIALTLAFPETFRKAITSLFDKLAEPKDGELQLHVKHVPEILAHWNIPEDHISMFWAQLRKLDAYFDAKALPEWITRKDLEAVFIKVLRRVRDKYSNSKVTKEQFITQNSKKFLEEYVMLDSCGKGSFGECFWVTHRISKMRRVCKKLPKEETNVPAEEVQMELEILKKLDHPNVLRCFEWFEEEASFLLVLEAAEGGDLRKLLTKQRQEHLEDKEAHPEPGLGEPLTRTLLEQALQGLACCHALNIMHRDIKPANMLLASADLQRPHLLLADFGVAEIFQEQVSFNGLVRGTFAYMAPEVLENKACSASDVWAMGVVAYELISGERPFVADAPLAMFVWRIAKTMGQAAGHEHGLDNVIKRAASRAGKFTISGRYHRMPRKIEDDYIILKKNVLGSGYNGKVFEARGRTGGGTYAVKGFKLVGVPREKREELEAECEIFLAMDHPHVARLVDVYESQEQLALVMECMSGGELFGRVQKLKRFTEQAAADAARQMLLAVNYIHGIGVVHRDIKLENFLFEKPESDFLKLIDFGFSKIWKPNTTMRLSCGTLAYVAPEVLDQNYTSQCDLWSLGVTVFILLFGYMPFSGNEDKQISDIKNGRYTVKPAKWDSVSGVAQDFVKKLLVVKANSRMTAEDALKHPFIEQRHQLTNEVNNEIVSALVDFGNASAFRRACLSMMAWSLTNEERSKVREAFMQLDEDKTGVIKIGELKKVLEQKCRIHDEDATRIFQALDTTQSDEIHYSEFLAAMVSTRIALHDDLLLAAFKRFDVDNSGKITVENLREVLGESFSGNAVESIMKEADLTGSGDISYEEWIQYLRTNATSDRHKEMAAQLIDHRLSESPHNEKTLAKGRWGKELEVDRDQVQQEDGHRNGGDDPVKRWVGLEKMWPAGQKMPRGAPFCWQSAPRDLFVEPLSARGHSSCDPGDAKALPPDDVVSARKQSEVSFIEQILVKDPSCRPKAKELLSDGWCCEAKQATLQGRHARKARKSIVSFAQMSHFSKAALNCMAAQLDTHKIENLADAFASLDLDHDGKLSTSEFADGLAEMGVELEVIHQLVGSIDMDCDGHINYTEFVASLLHVQGKLLDEVVFHAFQIFDLNGDGHISLDELRMMLSGQGPLSAVLPDGKTVEQALKDLDTSGDGVVSFDEFKAYLARDAHPEEAVEVPQPWLLEKSPTPADSLIVDLEAVPESESLESVMQTLSSLLGRPEAELKKEASRLSQEHWISQVADLKKLDESATRLQCSEFAPEGQGEHGLASPGNAFEVGKGVGRTWGCDGDKDSSRSMPVSYRPQCKSLSLQEY</sequence>
<keyword evidence="4 9" id="KW-0547">Nucleotide-binding</keyword>
<evidence type="ECO:0000256" key="8">
    <source>
        <dbReference type="ARBA" id="ARBA00024334"/>
    </source>
</evidence>
<evidence type="ECO:0000256" key="1">
    <source>
        <dbReference type="ARBA" id="ARBA00001946"/>
    </source>
</evidence>
<dbReference type="Gene3D" id="1.10.510.10">
    <property type="entry name" value="Transferase(Phosphotransferase) domain 1"/>
    <property type="match status" value="2"/>
</dbReference>
<keyword evidence="3" id="KW-0808">Transferase</keyword>
<dbReference type="Pfam" id="PF13499">
    <property type="entry name" value="EF-hand_7"/>
    <property type="match status" value="4"/>
</dbReference>
<keyword evidence="6" id="KW-0106">Calcium</keyword>
<feature type="binding site" evidence="9">
    <location>
        <position position="969"/>
    </location>
    <ligand>
        <name>ATP</name>
        <dbReference type="ChEBI" id="CHEBI:30616"/>
    </ligand>
</feature>
<dbReference type="PROSITE" id="PS50011">
    <property type="entry name" value="PROTEIN_KINASE_DOM"/>
    <property type="match status" value="2"/>
</dbReference>
<evidence type="ECO:0000259" key="13">
    <source>
        <dbReference type="PROSITE" id="PS50222"/>
    </source>
</evidence>
<feature type="domain" description="EF-hand" evidence="13">
    <location>
        <begin position="1636"/>
        <end position="1671"/>
    </location>
</feature>
<feature type="region of interest" description="Disordered" evidence="11">
    <location>
        <begin position="46"/>
        <end position="88"/>
    </location>
</feature>
<dbReference type="SUPFAM" id="SSF47473">
    <property type="entry name" value="EF-hand"/>
    <property type="match status" value="2"/>
</dbReference>
<accession>A0ABP0MJE6</accession>
<keyword evidence="10" id="KW-0175">Coiled coil</keyword>
<evidence type="ECO:0000256" key="6">
    <source>
        <dbReference type="ARBA" id="ARBA00022837"/>
    </source>
</evidence>
<protein>
    <submittedName>
        <fullName evidence="14">Calcium-dependent protein kinase 2 (PfCDPK2)</fullName>
    </submittedName>
</protein>
<dbReference type="EMBL" id="CAXAMM010022135">
    <property type="protein sequence ID" value="CAK9051291.1"/>
    <property type="molecule type" value="Genomic_DNA"/>
</dbReference>
<gene>
    <name evidence="14" type="ORF">SCF082_LOCUS28161</name>
</gene>
<dbReference type="SMART" id="SM00054">
    <property type="entry name" value="EFh"/>
    <property type="match status" value="8"/>
</dbReference>
<feature type="coiled-coil region" evidence="10">
    <location>
        <begin position="204"/>
        <end position="248"/>
    </location>
</feature>
<evidence type="ECO:0000256" key="9">
    <source>
        <dbReference type="PROSITE-ProRule" id="PRU10141"/>
    </source>
</evidence>
<dbReference type="PROSITE" id="PS00107">
    <property type="entry name" value="PROTEIN_KINASE_ATP"/>
    <property type="match status" value="1"/>
</dbReference>
<dbReference type="Gene3D" id="3.30.200.20">
    <property type="entry name" value="Phosphorylase Kinase, domain 1"/>
    <property type="match status" value="1"/>
</dbReference>
<dbReference type="InterPro" id="IPR011992">
    <property type="entry name" value="EF-hand-dom_pair"/>
</dbReference>
<keyword evidence="7 9" id="KW-0067">ATP-binding</keyword>
<dbReference type="PROSITE" id="PS50222">
    <property type="entry name" value="EF_HAND_2"/>
    <property type="match status" value="6"/>
</dbReference>